<keyword evidence="3" id="KW-1185">Reference proteome</keyword>
<feature type="signal peptide" evidence="1">
    <location>
        <begin position="1"/>
        <end position="23"/>
    </location>
</feature>
<gene>
    <name evidence="2" type="ORF">Q4610_01300</name>
</gene>
<organism evidence="2 3">
    <name type="scientific">Sphingobium cyanobacteriorum</name>
    <dbReference type="NCBI Taxonomy" id="3063954"/>
    <lineage>
        <taxon>Bacteria</taxon>
        <taxon>Pseudomonadati</taxon>
        <taxon>Pseudomonadota</taxon>
        <taxon>Alphaproteobacteria</taxon>
        <taxon>Sphingomonadales</taxon>
        <taxon>Sphingomonadaceae</taxon>
        <taxon>Sphingobium</taxon>
    </lineage>
</organism>
<reference evidence="2" key="1">
    <citation type="submission" date="2023-07" db="EMBL/GenBank/DDBJ databases">
        <title>Bacterial whole genome sequence for Sphingobium sp. HBC34.</title>
        <authorList>
            <person name="Le V."/>
            <person name="Ko S.-R."/>
            <person name="Ahn C.-Y."/>
            <person name="Oh H.-M."/>
        </authorList>
    </citation>
    <scope>NUCLEOTIDE SEQUENCE</scope>
    <source>
        <strain evidence="2">HBC34</strain>
    </source>
</reference>
<feature type="chain" id="PRO_5047217770" description="Secreted protein" evidence="1">
    <location>
        <begin position="24"/>
        <end position="113"/>
    </location>
</feature>
<evidence type="ECO:0000313" key="2">
    <source>
        <dbReference type="EMBL" id="MDO7833670.1"/>
    </source>
</evidence>
<sequence length="113" mass="11613">MLKSAIRVAVVCALALTPGLAQASNSSVGCITNITMEAAGVANFTQDGTRTTRPACATDARWTLDGTTASGQARLAALLTAYATGKRIVIIGTGACVAPFSTIETINYFTIQD</sequence>
<comment type="caution">
    <text evidence="2">The sequence shown here is derived from an EMBL/GenBank/DDBJ whole genome shotgun (WGS) entry which is preliminary data.</text>
</comment>
<dbReference type="PROSITE" id="PS51257">
    <property type="entry name" value="PROKAR_LIPOPROTEIN"/>
    <property type="match status" value="1"/>
</dbReference>
<keyword evidence="1" id="KW-0732">Signal</keyword>
<evidence type="ECO:0008006" key="4">
    <source>
        <dbReference type="Google" id="ProtNLM"/>
    </source>
</evidence>
<proteinExistence type="predicted"/>
<dbReference type="Proteomes" id="UP001176471">
    <property type="component" value="Unassembled WGS sequence"/>
</dbReference>
<dbReference type="RefSeq" id="WP_304534210.1">
    <property type="nucleotide sequence ID" value="NZ_JAUQOM010000001.1"/>
</dbReference>
<protein>
    <recommendedName>
        <fullName evidence="4">Secreted protein</fullName>
    </recommendedName>
</protein>
<name>A0ABT8ZGK3_9SPHN</name>
<dbReference type="EMBL" id="JAUQOM010000001">
    <property type="protein sequence ID" value="MDO7833670.1"/>
    <property type="molecule type" value="Genomic_DNA"/>
</dbReference>
<evidence type="ECO:0000256" key="1">
    <source>
        <dbReference type="SAM" id="SignalP"/>
    </source>
</evidence>
<evidence type="ECO:0000313" key="3">
    <source>
        <dbReference type="Proteomes" id="UP001176471"/>
    </source>
</evidence>
<accession>A0ABT8ZGK3</accession>